<accession>A0A2I2G156</accession>
<name>A0A2I2G156_9EURO</name>
<evidence type="ECO:0000313" key="4">
    <source>
        <dbReference type="EMBL" id="PLB46614.1"/>
    </source>
</evidence>
<dbReference type="STRING" id="1392250.A0A2I2G156"/>
<dbReference type="GeneID" id="36562584"/>
<evidence type="ECO:0000259" key="3">
    <source>
        <dbReference type="Pfam" id="PF14479"/>
    </source>
</evidence>
<dbReference type="Pfam" id="PF14479">
    <property type="entry name" value="HeLo"/>
    <property type="match status" value="1"/>
</dbReference>
<dbReference type="OrthoDB" id="20872at2759"/>
<dbReference type="Gene3D" id="1.20.120.1020">
    <property type="entry name" value="Prion-inhibition and propagation, HeLo domain"/>
    <property type="match status" value="1"/>
</dbReference>
<dbReference type="InterPro" id="IPR038305">
    <property type="entry name" value="HeLo_sf"/>
</dbReference>
<reference evidence="4 5" key="1">
    <citation type="submission" date="2016-12" db="EMBL/GenBank/DDBJ databases">
        <title>The genomes of Aspergillus section Nigri reveals drivers in fungal speciation.</title>
        <authorList>
            <consortium name="DOE Joint Genome Institute"/>
            <person name="Vesth T.C."/>
            <person name="Nybo J."/>
            <person name="Theobald S."/>
            <person name="Brandl J."/>
            <person name="Frisvad J.C."/>
            <person name="Nielsen K.F."/>
            <person name="Lyhne E.K."/>
            <person name="Kogle M.E."/>
            <person name="Kuo A."/>
            <person name="Riley R."/>
            <person name="Clum A."/>
            <person name="Nolan M."/>
            <person name="Lipzen A."/>
            <person name="Salamov A."/>
            <person name="Henrissat B."/>
            <person name="Wiebenga A."/>
            <person name="De Vries R.P."/>
            <person name="Grigoriev I.V."/>
            <person name="Mortensen U.H."/>
            <person name="Andersen M.R."/>
            <person name="Baker S.E."/>
        </authorList>
    </citation>
    <scope>NUCLEOTIDE SEQUENCE [LARGE SCALE GENOMIC DNA]</scope>
    <source>
        <strain evidence="4 5">IBT 23096</strain>
    </source>
</reference>
<proteinExistence type="predicted"/>
<dbReference type="RefSeq" id="XP_024701916.1">
    <property type="nucleotide sequence ID" value="XM_024854878.1"/>
</dbReference>
<keyword evidence="2" id="KW-0812">Transmembrane</keyword>
<dbReference type="EMBL" id="MSFO01000006">
    <property type="protein sequence ID" value="PLB46614.1"/>
    <property type="molecule type" value="Genomic_DNA"/>
</dbReference>
<keyword evidence="5" id="KW-1185">Reference proteome</keyword>
<dbReference type="PANTHER" id="PTHR37542">
    <property type="entry name" value="HELO DOMAIN-CONTAINING PROTEIN-RELATED"/>
    <property type="match status" value="1"/>
</dbReference>
<comment type="caution">
    <text evidence="4">The sequence shown here is derived from an EMBL/GenBank/DDBJ whole genome shotgun (WGS) entry which is preliminary data.</text>
</comment>
<feature type="domain" description="Prion-inhibition and propagation HeLo" evidence="3">
    <location>
        <begin position="9"/>
        <end position="183"/>
    </location>
</feature>
<dbReference type="Proteomes" id="UP000234275">
    <property type="component" value="Unassembled WGS sequence"/>
</dbReference>
<dbReference type="VEuPathDB" id="FungiDB:P170DRAFT_511328"/>
<dbReference type="AlphaFoldDB" id="A0A2I2G156"/>
<feature type="region of interest" description="Disordered" evidence="1">
    <location>
        <begin position="183"/>
        <end position="204"/>
    </location>
</feature>
<keyword evidence="2" id="KW-0472">Membrane</keyword>
<evidence type="ECO:0000313" key="5">
    <source>
        <dbReference type="Proteomes" id="UP000234275"/>
    </source>
</evidence>
<dbReference type="PANTHER" id="PTHR37542:SF3">
    <property type="entry name" value="PRION-INHIBITION AND PROPAGATION HELO DOMAIN-CONTAINING PROTEIN"/>
    <property type="match status" value="1"/>
</dbReference>
<gene>
    <name evidence="4" type="ORF">P170DRAFT_511328</name>
</gene>
<evidence type="ECO:0000256" key="1">
    <source>
        <dbReference type="SAM" id="MobiDB-lite"/>
    </source>
</evidence>
<sequence length="281" mass="31575">MADPLSVTFAVAGIPGIFTSFLSCFEYVQLGRKFGRDYEDSMLKLELERLRLSRWGEKVDINLADPNYVQIQLSLGSCTDTSRAREVLTLILDLFRDTEKVANRYRVKRIAQLAPTSTSARSESMTLYQKTRDLSIKHRQRGTTTLKKTIWVLYDQKYLSGLLKELDEMIGKLEELFPDKAEDDVAAGKSGKEQTIGEQSDDRVIGRNDPLLPEILEKKGKGHLYYNMKVGGDAKVYNGDLLTPGDKPRGRGHAYLDITVGGNVKVRFGNDQTGGTALWNM</sequence>
<dbReference type="InterPro" id="IPR029498">
    <property type="entry name" value="HeLo_dom"/>
</dbReference>
<keyword evidence="2" id="KW-1133">Transmembrane helix</keyword>
<feature type="transmembrane region" description="Helical" evidence="2">
    <location>
        <begin position="6"/>
        <end position="28"/>
    </location>
</feature>
<organism evidence="4 5">
    <name type="scientific">Aspergillus steynii IBT 23096</name>
    <dbReference type="NCBI Taxonomy" id="1392250"/>
    <lineage>
        <taxon>Eukaryota</taxon>
        <taxon>Fungi</taxon>
        <taxon>Dikarya</taxon>
        <taxon>Ascomycota</taxon>
        <taxon>Pezizomycotina</taxon>
        <taxon>Eurotiomycetes</taxon>
        <taxon>Eurotiomycetidae</taxon>
        <taxon>Eurotiales</taxon>
        <taxon>Aspergillaceae</taxon>
        <taxon>Aspergillus</taxon>
        <taxon>Aspergillus subgen. Circumdati</taxon>
    </lineage>
</organism>
<protein>
    <recommendedName>
        <fullName evidence="3">Prion-inhibition and propagation HeLo domain-containing protein</fullName>
    </recommendedName>
</protein>
<evidence type="ECO:0000256" key="2">
    <source>
        <dbReference type="SAM" id="Phobius"/>
    </source>
</evidence>